<evidence type="ECO:0000313" key="3">
    <source>
        <dbReference type="Proteomes" id="UP000188159"/>
    </source>
</evidence>
<dbReference type="AlphaFoldDB" id="A0A1Q2CB29"/>
<name>A0A1Q2CB29_ANAHA</name>
<feature type="domain" description="DAC" evidence="1">
    <location>
        <begin position="369"/>
        <end position="509"/>
    </location>
</feature>
<evidence type="ECO:0000313" key="2">
    <source>
        <dbReference type="EMBL" id="AQP40759.1"/>
    </source>
</evidence>
<reference evidence="2 3" key="1">
    <citation type="journal article" date="2016" name="Sci. Rep.">
        <title>Accelerated dysbiosis of gut microbiota during aggravation of DSS-induced colitis by a butyrate-producing bacterium.</title>
        <authorList>
            <person name="Zhang Q."/>
            <person name="Wu Y."/>
            <person name="Wang J."/>
            <person name="Wu G."/>
            <person name="Long W."/>
            <person name="Xue Z."/>
            <person name="Wang L."/>
            <person name="Zhang X."/>
            <person name="Pang X."/>
            <person name="Zhao Y."/>
            <person name="Zhao L."/>
            <person name="Zhang C."/>
        </authorList>
    </citation>
    <scope>NUCLEOTIDE SEQUENCE [LARGE SCALE GENOMIC DNA]</scope>
    <source>
        <strain evidence="2 3">BPB5</strain>
    </source>
</reference>
<dbReference type="InterPro" id="IPR003390">
    <property type="entry name" value="DNA_integrity_scan_DisA_N"/>
</dbReference>
<proteinExistence type="predicted"/>
<evidence type="ECO:0000259" key="1">
    <source>
        <dbReference type="PROSITE" id="PS51794"/>
    </source>
</evidence>
<sequence length="509" mass="59097">MQEIKIDDKLLNTSIFGIPDEEDSKKRLEEYQRIIGHELKKISKSNVFGYNLKEVYTIKIVIDKECDDNKGILPEYRLYVYGTKDNNVPYLVNNAMNKFVNEGHYLFYYYTQNFEHQLTSAIADYLNENDNQKEYWCRLSSCGMTGIGYTTYQFIVLCFDKKGLETDTLFHGERHPVLENLRIEWSYGKVNDIDKNIDNSLISYNELFRRAAFGSDYFIYLYGDIFNVLSTLKYEGASNVGSILALDGTVEKYFDKLQHNNPQKKLSELLVNYDVFMSFEEPIKIEESSYKKIRKLLEIAKDDLSLLMNEDGEIYAIGKMKEKVNCQYYQVRFEGFFKWSLYKNDELFLRFENMIFRIPDKEVGISNKNIELLKRTLNINDTSKYEKIIKNIVTQKHGTMIVFAENAEEEAKRLKESGICIKPTEIDNGTLIEGISSIDGALICNEKGTCYSIGTILDGIIQPERADSSRGARYNSAIRYIEKQKQEGKKTFIVVVSEDGYINCFSTEE</sequence>
<dbReference type="Pfam" id="PF21750">
    <property type="entry name" value="DACNH"/>
    <property type="match status" value="1"/>
</dbReference>
<organism evidence="2 3">
    <name type="scientific">Anaerostipes hadrus</name>
    <dbReference type="NCBI Taxonomy" id="649756"/>
    <lineage>
        <taxon>Bacteria</taxon>
        <taxon>Bacillati</taxon>
        <taxon>Bacillota</taxon>
        <taxon>Clostridia</taxon>
        <taxon>Lachnospirales</taxon>
        <taxon>Lachnospiraceae</taxon>
        <taxon>Anaerostipes</taxon>
    </lineage>
</organism>
<dbReference type="SUPFAM" id="SSF143597">
    <property type="entry name" value="YojJ-like"/>
    <property type="match status" value="1"/>
</dbReference>
<dbReference type="RefSeq" id="WP_077327542.1">
    <property type="nucleotide sequence ID" value="NZ_CP012098.1"/>
</dbReference>
<protein>
    <recommendedName>
        <fullName evidence="1">DAC domain-containing protein</fullName>
    </recommendedName>
</protein>
<gene>
    <name evidence="2" type="ORF">DO83_14965</name>
</gene>
<dbReference type="Proteomes" id="UP000188159">
    <property type="component" value="Chromosome"/>
</dbReference>
<dbReference type="Pfam" id="PF02457">
    <property type="entry name" value="DAC"/>
    <property type="match status" value="1"/>
</dbReference>
<dbReference type="PROSITE" id="PS51794">
    <property type="entry name" value="DAC"/>
    <property type="match status" value="1"/>
</dbReference>
<dbReference type="EMBL" id="CP012098">
    <property type="protein sequence ID" value="AQP40759.1"/>
    <property type="molecule type" value="Genomic_DNA"/>
</dbReference>
<dbReference type="Gene3D" id="3.40.1700.10">
    <property type="entry name" value="DNA integrity scanning protein, DisA, N-terminal domain"/>
    <property type="match status" value="1"/>
</dbReference>
<dbReference type="InterPro" id="IPR036888">
    <property type="entry name" value="DNA_integrity_DisA_N_sf"/>
</dbReference>
<dbReference type="InterPro" id="IPR048555">
    <property type="entry name" value="DACNH"/>
</dbReference>
<accession>A0A1Q2CB29</accession>